<evidence type="ECO:0000313" key="11">
    <source>
        <dbReference type="EMBL" id="MFC4542897.1"/>
    </source>
</evidence>
<dbReference type="Pfam" id="PF01619">
    <property type="entry name" value="Pro_dh"/>
    <property type="match status" value="1"/>
</dbReference>
<evidence type="ECO:0000256" key="4">
    <source>
        <dbReference type="ARBA" id="ARBA00022630"/>
    </source>
</evidence>
<evidence type="ECO:0000256" key="5">
    <source>
        <dbReference type="ARBA" id="ARBA00022741"/>
    </source>
</evidence>
<keyword evidence="5" id="KW-0547">Nucleotide-binding</keyword>
<feature type="domain" description="Proline dehydrogenase" evidence="10">
    <location>
        <begin position="19"/>
        <end position="270"/>
    </location>
</feature>
<evidence type="ECO:0000256" key="1">
    <source>
        <dbReference type="ARBA" id="ARBA00001974"/>
    </source>
</evidence>
<name>A0ABD5PQL6_9EURY</name>
<comment type="cofactor">
    <cofactor evidence="1">
        <name>FAD</name>
        <dbReference type="ChEBI" id="CHEBI:57692"/>
    </cofactor>
</comment>
<dbReference type="EC" id="1.5.5.2" evidence="3"/>
<gene>
    <name evidence="11" type="ORF">ACFO5R_13295</name>
</gene>
<organism evidence="11 12">
    <name type="scientific">Halosolutus amylolyticus</name>
    <dbReference type="NCBI Taxonomy" id="2932267"/>
    <lineage>
        <taxon>Archaea</taxon>
        <taxon>Methanobacteriati</taxon>
        <taxon>Methanobacteriota</taxon>
        <taxon>Stenosarchaea group</taxon>
        <taxon>Halobacteria</taxon>
        <taxon>Halobacteriales</taxon>
        <taxon>Natrialbaceae</taxon>
        <taxon>Halosolutus</taxon>
    </lineage>
</organism>
<reference evidence="11 12" key="1">
    <citation type="journal article" date="2019" name="Int. J. Syst. Evol. Microbiol.">
        <title>The Global Catalogue of Microorganisms (GCM) 10K type strain sequencing project: providing services to taxonomists for standard genome sequencing and annotation.</title>
        <authorList>
            <consortium name="The Broad Institute Genomics Platform"/>
            <consortium name="The Broad Institute Genome Sequencing Center for Infectious Disease"/>
            <person name="Wu L."/>
            <person name="Ma J."/>
        </authorList>
    </citation>
    <scope>NUCLEOTIDE SEQUENCE [LARGE SCALE GENOMIC DNA]</scope>
    <source>
        <strain evidence="11 12">WLHS5</strain>
    </source>
</reference>
<dbReference type="GO" id="GO:0000166">
    <property type="term" value="F:nucleotide binding"/>
    <property type="evidence" value="ECO:0007669"/>
    <property type="project" value="UniProtKB-KW"/>
</dbReference>
<keyword evidence="6" id="KW-0274">FAD</keyword>
<evidence type="ECO:0000256" key="7">
    <source>
        <dbReference type="ARBA" id="ARBA00023002"/>
    </source>
</evidence>
<keyword evidence="4" id="KW-0285">Flavoprotein</keyword>
<dbReference type="Gene3D" id="3.20.20.220">
    <property type="match status" value="1"/>
</dbReference>
<dbReference type="InterPro" id="IPR002872">
    <property type="entry name" value="Proline_DH_dom"/>
</dbReference>
<dbReference type="InterPro" id="IPR008219">
    <property type="entry name" value="PRODH_bac_arc"/>
</dbReference>
<dbReference type="Proteomes" id="UP001595898">
    <property type="component" value="Unassembled WGS sequence"/>
</dbReference>
<evidence type="ECO:0000256" key="3">
    <source>
        <dbReference type="ARBA" id="ARBA00012695"/>
    </source>
</evidence>
<protein>
    <recommendedName>
        <fullName evidence="3">proline dehydrogenase</fullName>
        <ecNumber evidence="3">1.5.5.2</ecNumber>
    </recommendedName>
</protein>
<dbReference type="PANTHER" id="PTHR13914:SF0">
    <property type="entry name" value="PROLINE DEHYDROGENASE 1, MITOCHONDRIAL"/>
    <property type="match status" value="1"/>
</dbReference>
<evidence type="ECO:0000256" key="8">
    <source>
        <dbReference type="ARBA" id="ARBA00023062"/>
    </source>
</evidence>
<dbReference type="InterPro" id="IPR015659">
    <property type="entry name" value="Proline_oxidase"/>
</dbReference>
<evidence type="ECO:0000256" key="6">
    <source>
        <dbReference type="ARBA" id="ARBA00022827"/>
    </source>
</evidence>
<comment type="catalytic activity">
    <reaction evidence="9">
        <text>L-proline + a quinone = (S)-1-pyrroline-5-carboxylate + a quinol + H(+)</text>
        <dbReference type="Rhea" id="RHEA:23784"/>
        <dbReference type="ChEBI" id="CHEBI:15378"/>
        <dbReference type="ChEBI" id="CHEBI:17388"/>
        <dbReference type="ChEBI" id="CHEBI:24646"/>
        <dbReference type="ChEBI" id="CHEBI:60039"/>
        <dbReference type="ChEBI" id="CHEBI:132124"/>
        <dbReference type="EC" id="1.5.5.2"/>
    </reaction>
</comment>
<dbReference type="PIRSF" id="PIRSF000196">
    <property type="entry name" value="Pro_dehydrog"/>
    <property type="match status" value="1"/>
</dbReference>
<keyword evidence="8" id="KW-0642">Proline metabolism</keyword>
<dbReference type="SUPFAM" id="SSF51730">
    <property type="entry name" value="FAD-linked oxidoreductase"/>
    <property type="match status" value="1"/>
</dbReference>
<dbReference type="GO" id="GO:0006560">
    <property type="term" value="P:proline metabolic process"/>
    <property type="evidence" value="ECO:0007669"/>
    <property type="project" value="UniProtKB-KW"/>
</dbReference>
<dbReference type="PANTHER" id="PTHR13914">
    <property type="entry name" value="PROLINE OXIDASE"/>
    <property type="match status" value="1"/>
</dbReference>
<dbReference type="RefSeq" id="WP_250140415.1">
    <property type="nucleotide sequence ID" value="NZ_JALIQP010000002.1"/>
</dbReference>
<sequence>MLLPVANNFVAAEAQSGALAHVDDLNEDGIAGILNLLGEHYDDPAEAAADADAYVELVEAIDRAGLDCCVSVKPSQIGLDIGDDVFRTNLERIVDAGVEHDVFVWIDMEDYTTTDVTLDAFEHHARETDGNVGVCIQANLKRTRDDVERLADVPGKVRFVKGAYDEPADVSYKKKAQVNEAYRDLLAFAFETFDDGVAVGSHDPDVIEYVEGLAAEHDTSFEFQMLMGVREDAQHDLAAEYDVYQYVPYGDKWLSYFYRRVRERKENALFALRAIVS</sequence>
<keyword evidence="12" id="KW-1185">Reference proteome</keyword>
<dbReference type="AlphaFoldDB" id="A0ABD5PQL6"/>
<accession>A0ABD5PQL6</accession>
<keyword evidence="7" id="KW-0560">Oxidoreductase</keyword>
<comment type="pathway">
    <text evidence="2">Amino-acid degradation; L-proline degradation into L-glutamate; L-glutamate from L-proline: step 1/2.</text>
</comment>
<dbReference type="GO" id="GO:0004657">
    <property type="term" value="F:proline dehydrogenase activity"/>
    <property type="evidence" value="ECO:0007669"/>
    <property type="project" value="UniProtKB-EC"/>
</dbReference>
<evidence type="ECO:0000259" key="10">
    <source>
        <dbReference type="Pfam" id="PF01619"/>
    </source>
</evidence>
<evidence type="ECO:0000313" key="12">
    <source>
        <dbReference type="Proteomes" id="UP001595898"/>
    </source>
</evidence>
<evidence type="ECO:0000256" key="9">
    <source>
        <dbReference type="ARBA" id="ARBA00048779"/>
    </source>
</evidence>
<dbReference type="InterPro" id="IPR029041">
    <property type="entry name" value="FAD-linked_oxidoreductase-like"/>
</dbReference>
<evidence type="ECO:0000256" key="2">
    <source>
        <dbReference type="ARBA" id="ARBA00004739"/>
    </source>
</evidence>
<dbReference type="EMBL" id="JBHSFA010000007">
    <property type="protein sequence ID" value="MFC4542897.1"/>
    <property type="molecule type" value="Genomic_DNA"/>
</dbReference>
<comment type="caution">
    <text evidence="11">The sequence shown here is derived from an EMBL/GenBank/DDBJ whole genome shotgun (WGS) entry which is preliminary data.</text>
</comment>
<proteinExistence type="predicted"/>